<protein>
    <submittedName>
        <fullName evidence="9">Glucose dehydrogenase [FAD, quinone]-like</fullName>
    </submittedName>
</protein>
<feature type="binding site" evidence="3">
    <location>
        <position position="285"/>
    </location>
    <ligand>
        <name>FAD</name>
        <dbReference type="ChEBI" id="CHEBI:57692"/>
    </ligand>
</feature>
<dbReference type="SUPFAM" id="SSF54373">
    <property type="entry name" value="FAD-linked reductases, C-terminal domain"/>
    <property type="match status" value="1"/>
</dbReference>
<evidence type="ECO:0000256" key="2">
    <source>
        <dbReference type="PIRSR" id="PIRSR000137-1"/>
    </source>
</evidence>
<accession>A0A7F5RIU0</accession>
<dbReference type="SUPFAM" id="SSF51905">
    <property type="entry name" value="FAD/NAD(P)-binding domain"/>
    <property type="match status" value="1"/>
</dbReference>
<proteinExistence type="inferred from homology"/>
<dbReference type="AlphaFoldDB" id="A0A7F5RIU0"/>
<evidence type="ECO:0000256" key="4">
    <source>
        <dbReference type="RuleBase" id="RU003968"/>
    </source>
</evidence>
<dbReference type="Pfam" id="PF05199">
    <property type="entry name" value="GMC_oxred_C"/>
    <property type="match status" value="1"/>
</dbReference>
<dbReference type="PROSITE" id="PS00624">
    <property type="entry name" value="GMC_OXRED_2"/>
    <property type="match status" value="1"/>
</dbReference>
<dbReference type="Gene3D" id="3.50.50.60">
    <property type="entry name" value="FAD/NAD(P)-binding domain"/>
    <property type="match status" value="1"/>
</dbReference>
<dbReference type="PANTHER" id="PTHR11552">
    <property type="entry name" value="GLUCOSE-METHANOL-CHOLINE GMC OXIDOREDUCTASE"/>
    <property type="match status" value="1"/>
</dbReference>
<dbReference type="GO" id="GO:0016614">
    <property type="term" value="F:oxidoreductase activity, acting on CH-OH group of donors"/>
    <property type="evidence" value="ECO:0007669"/>
    <property type="project" value="InterPro"/>
</dbReference>
<evidence type="ECO:0000256" key="1">
    <source>
        <dbReference type="ARBA" id="ARBA00010790"/>
    </source>
</evidence>
<feature type="signal peptide" evidence="5">
    <location>
        <begin position="1"/>
        <end position="18"/>
    </location>
</feature>
<evidence type="ECO:0000256" key="3">
    <source>
        <dbReference type="PIRSR" id="PIRSR000137-2"/>
    </source>
</evidence>
<dbReference type="KEGG" id="apln:108742499"/>
<evidence type="ECO:0000313" key="9">
    <source>
        <dbReference type="RefSeq" id="XP_025835780.1"/>
    </source>
</evidence>
<evidence type="ECO:0000256" key="5">
    <source>
        <dbReference type="SAM" id="SignalP"/>
    </source>
</evidence>
<organism evidence="8 9">
    <name type="scientific">Agrilus planipennis</name>
    <name type="common">Emerald ash borer</name>
    <name type="synonym">Agrilus marcopoli</name>
    <dbReference type="NCBI Taxonomy" id="224129"/>
    <lineage>
        <taxon>Eukaryota</taxon>
        <taxon>Metazoa</taxon>
        <taxon>Ecdysozoa</taxon>
        <taxon>Arthropoda</taxon>
        <taxon>Hexapoda</taxon>
        <taxon>Insecta</taxon>
        <taxon>Pterygota</taxon>
        <taxon>Neoptera</taxon>
        <taxon>Endopterygota</taxon>
        <taxon>Coleoptera</taxon>
        <taxon>Polyphaga</taxon>
        <taxon>Elateriformia</taxon>
        <taxon>Buprestoidea</taxon>
        <taxon>Buprestidae</taxon>
        <taxon>Agrilinae</taxon>
        <taxon>Agrilus</taxon>
    </lineage>
</organism>
<keyword evidence="3 4" id="KW-0274">FAD</keyword>
<feature type="active site" description="Proton acceptor" evidence="2">
    <location>
        <position position="574"/>
    </location>
</feature>
<dbReference type="OrthoDB" id="269227at2759"/>
<reference evidence="9" key="1">
    <citation type="submission" date="2025-08" db="UniProtKB">
        <authorList>
            <consortium name="RefSeq"/>
        </authorList>
    </citation>
    <scope>IDENTIFICATION</scope>
    <source>
        <tissue evidence="9">Entire body</tissue>
    </source>
</reference>
<evidence type="ECO:0000313" key="8">
    <source>
        <dbReference type="Proteomes" id="UP000192223"/>
    </source>
</evidence>
<dbReference type="PANTHER" id="PTHR11552:SF158">
    <property type="entry name" value="GH23626P-RELATED"/>
    <property type="match status" value="1"/>
</dbReference>
<dbReference type="Proteomes" id="UP000192223">
    <property type="component" value="Unplaced"/>
</dbReference>
<dbReference type="GeneID" id="108742499"/>
<feature type="domain" description="Glucose-methanol-choline oxidoreductase N-terminal" evidence="6">
    <location>
        <begin position="146"/>
        <end position="169"/>
    </location>
</feature>
<name>A0A7F5RIU0_AGRPL</name>
<feature type="chain" id="PRO_5028829630" evidence="5">
    <location>
        <begin position="19"/>
        <end position="601"/>
    </location>
</feature>
<keyword evidence="5" id="KW-0732">Signal</keyword>
<dbReference type="InterPro" id="IPR007867">
    <property type="entry name" value="GMC_OxRtase_C"/>
</dbReference>
<dbReference type="InterPro" id="IPR000172">
    <property type="entry name" value="GMC_OxRdtase_N"/>
</dbReference>
<dbReference type="PIRSF" id="PIRSF000137">
    <property type="entry name" value="Alcohol_oxidase"/>
    <property type="match status" value="1"/>
</dbReference>
<dbReference type="GO" id="GO:0050660">
    <property type="term" value="F:flavin adenine dinucleotide binding"/>
    <property type="evidence" value="ECO:0007669"/>
    <property type="project" value="InterPro"/>
</dbReference>
<dbReference type="InterPro" id="IPR012132">
    <property type="entry name" value="GMC_OxRdtase"/>
</dbReference>
<dbReference type="InParanoid" id="A0A7F5RIU0"/>
<dbReference type="Gene3D" id="3.30.560.10">
    <property type="entry name" value="Glucose Oxidase, domain 3"/>
    <property type="match status" value="1"/>
</dbReference>
<feature type="active site" description="Proton donor" evidence="2">
    <location>
        <position position="531"/>
    </location>
</feature>
<comment type="cofactor">
    <cofactor evidence="3">
        <name>FAD</name>
        <dbReference type="ChEBI" id="CHEBI:57692"/>
    </cofactor>
</comment>
<sequence length="601" mass="67245">MICKHFLSIIFFLTLTSADIEDDLDYYEQLIKENIEESRSHQTPTSFQEFQLTDKNAVPTRFGRYDFIIVGGGTAGSLLARRLSEVKLWNVLVIEGGAHGDKFTEIPAMSNYTLTSDYNWGFTTTPQKTSCLVPGIPDQRMRVPRGKALGGTTVINGNAFSRGFPSDYDRWGAKGLPSWTYENVLPYFKKFENASSLRGIDTEYHGFDGPLVVENTRNTSELSEIFIRSIKSFGYNLVDYNGRDPIGVGYMQTSTRNGRRNSGDSAFLSPVERRTNLKLQINSLVTKLLIKGNTVRGVEFISGNKKYRAYARIEVILSAGSFQSPQILMLSGIGPKSELSKHNISVKLDLPVGLNLRDQHQTTIIGWTNISVPVTPREAIAQYLRTVGPLTITQGMQLATFCNTSYSPVELVTIVYNRLGMINGSLSYVITRATAFAHLLMFLHPKSVGSVQLASDDPLQHPIINPNYLQYEEEVETIVEGAQFLMKILENEEFRKYNLTMTRDPNCRNFTFNSKDYWRCVARCSGEPGNHPSGTCIMGVSPKDSVVNERLLVHGMKNLRVVDASVIPVNLNGHMYATAYMIAEKAADFIKQDYGIIDSKT</sequence>
<gene>
    <name evidence="9" type="primary">LOC108742499</name>
</gene>
<comment type="similarity">
    <text evidence="1 4">Belongs to the GMC oxidoreductase family.</text>
</comment>
<feature type="domain" description="Glucose-methanol-choline oxidoreductase N-terminal" evidence="7">
    <location>
        <begin position="320"/>
        <end position="334"/>
    </location>
</feature>
<evidence type="ECO:0000259" key="7">
    <source>
        <dbReference type="PROSITE" id="PS00624"/>
    </source>
</evidence>
<dbReference type="PROSITE" id="PS00623">
    <property type="entry name" value="GMC_OXRED_1"/>
    <property type="match status" value="1"/>
</dbReference>
<evidence type="ECO:0000259" key="6">
    <source>
        <dbReference type="PROSITE" id="PS00623"/>
    </source>
</evidence>
<dbReference type="InterPro" id="IPR036188">
    <property type="entry name" value="FAD/NAD-bd_sf"/>
</dbReference>
<keyword evidence="8" id="KW-1185">Reference proteome</keyword>
<dbReference type="Pfam" id="PF00732">
    <property type="entry name" value="GMC_oxred_N"/>
    <property type="match status" value="1"/>
</dbReference>
<keyword evidence="4" id="KW-0285">Flavoprotein</keyword>
<dbReference type="RefSeq" id="XP_025835780.1">
    <property type="nucleotide sequence ID" value="XM_025979995.1"/>
</dbReference>
<feature type="binding site" evidence="3">
    <location>
        <position position="152"/>
    </location>
    <ligand>
        <name>FAD</name>
        <dbReference type="ChEBI" id="CHEBI:57692"/>
    </ligand>
</feature>